<feature type="domain" description="Disease resistance protein winged helix" evidence="5">
    <location>
        <begin position="111"/>
        <end position="180"/>
    </location>
</feature>
<dbReference type="InterPro" id="IPR042197">
    <property type="entry name" value="Apaf_helical"/>
</dbReference>
<dbReference type="PANTHER" id="PTHR33463">
    <property type="entry name" value="NB-ARC DOMAIN-CONTAINING PROTEIN-RELATED"/>
    <property type="match status" value="1"/>
</dbReference>
<dbReference type="GO" id="GO:0009626">
    <property type="term" value="P:plant-type hypersensitive response"/>
    <property type="evidence" value="ECO:0007669"/>
    <property type="project" value="UniProtKB-ARBA"/>
</dbReference>
<dbReference type="GO" id="GO:0005524">
    <property type="term" value="F:ATP binding"/>
    <property type="evidence" value="ECO:0007669"/>
    <property type="project" value="UniProtKB-KW"/>
</dbReference>
<protein>
    <recommendedName>
        <fullName evidence="8">NB-ARC domain-containing protein</fullName>
    </recommendedName>
</protein>
<evidence type="ECO:0000256" key="1">
    <source>
        <dbReference type="ARBA" id="ARBA00022737"/>
    </source>
</evidence>
<keyword evidence="1" id="KW-0677">Repeat</keyword>
<feature type="domain" description="Disease resistance protein At4g27190-like leucine-rich repeats" evidence="4">
    <location>
        <begin position="448"/>
        <end position="564"/>
    </location>
</feature>
<dbReference type="SUPFAM" id="SSF52058">
    <property type="entry name" value="L domain-like"/>
    <property type="match status" value="1"/>
</dbReference>
<comment type="caution">
    <text evidence="6">The sequence shown here is derived from an EMBL/GenBank/DDBJ whole genome shotgun (WGS) entry which is preliminary data.</text>
</comment>
<dbReference type="InterPro" id="IPR036388">
    <property type="entry name" value="WH-like_DNA-bd_sf"/>
</dbReference>
<dbReference type="Gene3D" id="1.10.10.10">
    <property type="entry name" value="Winged helix-like DNA-binding domain superfamily/Winged helix DNA-binding domain"/>
    <property type="match status" value="1"/>
</dbReference>
<evidence type="ECO:0000256" key="3">
    <source>
        <dbReference type="SAM" id="MobiDB-lite"/>
    </source>
</evidence>
<feature type="region of interest" description="Disordered" evidence="3">
    <location>
        <begin position="734"/>
        <end position="760"/>
    </location>
</feature>
<dbReference type="GO" id="GO:0002758">
    <property type="term" value="P:innate immune response-activating signaling pathway"/>
    <property type="evidence" value="ECO:0007669"/>
    <property type="project" value="UniProtKB-ARBA"/>
</dbReference>
<name>A0A8J5G861_ZINOF</name>
<gene>
    <name evidence="6" type="ORF">ZIOFF_042230</name>
</gene>
<dbReference type="GO" id="GO:0042742">
    <property type="term" value="P:defense response to bacterium"/>
    <property type="evidence" value="ECO:0007669"/>
    <property type="project" value="UniProtKB-ARBA"/>
</dbReference>
<dbReference type="Pfam" id="PF23559">
    <property type="entry name" value="WHD_DRP"/>
    <property type="match status" value="1"/>
</dbReference>
<evidence type="ECO:0000256" key="2">
    <source>
        <dbReference type="ARBA" id="ARBA00022821"/>
    </source>
</evidence>
<evidence type="ECO:0000313" key="6">
    <source>
        <dbReference type="EMBL" id="KAG6502338.1"/>
    </source>
</evidence>
<dbReference type="FunFam" id="1.10.10.10:FF:000322">
    <property type="entry name" value="Probable disease resistance protein At1g63360"/>
    <property type="match status" value="1"/>
</dbReference>
<dbReference type="InterPro" id="IPR032675">
    <property type="entry name" value="LRR_dom_sf"/>
</dbReference>
<dbReference type="EMBL" id="JACMSC010000011">
    <property type="protein sequence ID" value="KAG6502338.1"/>
    <property type="molecule type" value="Genomic_DNA"/>
</dbReference>
<dbReference type="Pfam" id="PF23247">
    <property type="entry name" value="LRR_RPS2"/>
    <property type="match status" value="1"/>
</dbReference>
<dbReference type="InterPro" id="IPR057135">
    <property type="entry name" value="At4g27190-like_LRR"/>
</dbReference>
<dbReference type="Proteomes" id="UP000734854">
    <property type="component" value="Unassembled WGS sequence"/>
</dbReference>
<dbReference type="SUPFAM" id="SSF52540">
    <property type="entry name" value="P-loop containing nucleoside triphosphate hydrolases"/>
    <property type="match status" value="1"/>
</dbReference>
<proteinExistence type="predicted"/>
<dbReference type="InterPro" id="IPR001611">
    <property type="entry name" value="Leu-rich_rpt"/>
</dbReference>
<dbReference type="AlphaFoldDB" id="A0A8J5G861"/>
<dbReference type="Gene3D" id="3.80.10.10">
    <property type="entry name" value="Ribonuclease Inhibitor"/>
    <property type="match status" value="2"/>
</dbReference>
<evidence type="ECO:0000259" key="4">
    <source>
        <dbReference type="Pfam" id="PF23247"/>
    </source>
</evidence>
<organism evidence="6 7">
    <name type="scientific">Zingiber officinale</name>
    <name type="common">Ginger</name>
    <name type="synonym">Amomum zingiber</name>
    <dbReference type="NCBI Taxonomy" id="94328"/>
    <lineage>
        <taxon>Eukaryota</taxon>
        <taxon>Viridiplantae</taxon>
        <taxon>Streptophyta</taxon>
        <taxon>Embryophyta</taxon>
        <taxon>Tracheophyta</taxon>
        <taxon>Spermatophyta</taxon>
        <taxon>Magnoliopsida</taxon>
        <taxon>Liliopsida</taxon>
        <taxon>Zingiberales</taxon>
        <taxon>Zingiberaceae</taxon>
        <taxon>Zingiber</taxon>
    </lineage>
</organism>
<dbReference type="InterPro" id="IPR050905">
    <property type="entry name" value="Plant_NBS-LRR"/>
</dbReference>
<sequence length="932" mass="106016">MEGLPYDQAWELFLKNAGENVINSEPGITRLAKQIAEECAGVPLALITVGKVVSAKRSIEAWNDVLKQLKKSHLPKVTGMKERDPMLAAFKLSYDNLEDDNMRARLLCCSLWPEDFEIHKDELIQCWIGLGLIDEFDSINEAFDRGHSHIETLASASLLELIDEETTIMVKMHDVIRDMALWISSDCGSNQHKWIVVAHAGLRQLEQKNEEWQVVERASFMHNELTCLPGQTATFPKLSVLMLQQNIFLHLIPKSFFRSLPVLTFLDLSYTMIRELPREIIMLSELQHLNLNFTPIEALRIELSNLAKLKYLLLEGTHSLVQVPMGTIFNLPLLKLLNLYKSKYSNLDELERCQGCRKNIGITLHSMTDLERLGSLSQLSSWKLQLQNMRGLAYSSQLFENIMSSHNTRQDLERLEIANVLTSGELIIARSNKDSTDGLESLRYMALINVYWQKITWKAVKPQTVFPNLHELTIDNCKILRNITWVLQLPNLSVLTVSNCGEMEELISCVESFANSSVGLRLLTLVGLPKLNCISRQPLNFPYLEWMHVISCHKLRKLSFGAEICQNKLKSIVGEVDWWENTQWEDVNDKNSLDVYFKSDWFMEALESTVTITYAEQAMESMQAMESTSTITDAELALKSTSSITYAEQAMESTSTITDAEQDWFTHVLKSTSSITYAEQAMESMPMMESTSTITDEDWFMQALKNKFSEEISDGAFEGMSWLKKLYLQSDPQIPRRQGLQSDPQIPRRQGLQSDPQIPRRQGLPIEASLIVECNAHISIEQSLGRVDFGRPHKPGRCSVCMLFRGFGLIQDGSVFCTQLRDEGRKDVEVKACNHLVVVTRARSCWLQTIYVPNRSLAIPDCTLWYSIHKVDRTRLAQSLEDRSRNNEGLKLPSSTKNSKCSLSVSHDHLKSSNVLLSDSLKSLIMDYALVP</sequence>
<evidence type="ECO:0000259" key="5">
    <source>
        <dbReference type="Pfam" id="PF23559"/>
    </source>
</evidence>
<dbReference type="Gene3D" id="1.10.8.430">
    <property type="entry name" value="Helical domain of apoptotic protease-activating factors"/>
    <property type="match status" value="1"/>
</dbReference>
<accession>A0A8J5G861</accession>
<keyword evidence="7" id="KW-1185">Reference proteome</keyword>
<reference evidence="6 7" key="1">
    <citation type="submission" date="2020-08" db="EMBL/GenBank/DDBJ databases">
        <title>Plant Genome Project.</title>
        <authorList>
            <person name="Zhang R.-G."/>
        </authorList>
    </citation>
    <scope>NUCLEOTIDE SEQUENCE [LARGE SCALE GENOMIC DNA]</scope>
    <source>
        <tissue evidence="6">Rhizome</tissue>
    </source>
</reference>
<keyword evidence="2" id="KW-0611">Plant defense</keyword>
<dbReference type="Pfam" id="PF13855">
    <property type="entry name" value="LRR_8"/>
    <property type="match status" value="1"/>
</dbReference>
<dbReference type="InterPro" id="IPR027417">
    <property type="entry name" value="P-loop_NTPase"/>
</dbReference>
<dbReference type="InterPro" id="IPR058922">
    <property type="entry name" value="WHD_DRP"/>
</dbReference>
<dbReference type="PANTHER" id="PTHR33463:SF220">
    <property type="entry name" value="NB-ARC DOMAIN-CONTAINING PROTEIN"/>
    <property type="match status" value="1"/>
</dbReference>
<dbReference type="GO" id="GO:0043531">
    <property type="term" value="F:ADP binding"/>
    <property type="evidence" value="ECO:0007669"/>
    <property type="project" value="InterPro"/>
</dbReference>
<evidence type="ECO:0000313" key="7">
    <source>
        <dbReference type="Proteomes" id="UP000734854"/>
    </source>
</evidence>
<evidence type="ECO:0008006" key="8">
    <source>
        <dbReference type="Google" id="ProtNLM"/>
    </source>
</evidence>